<name>A0A3E0TZ79_9GAMM</name>
<dbReference type="GO" id="GO:0005737">
    <property type="term" value="C:cytoplasm"/>
    <property type="evidence" value="ECO:0007669"/>
    <property type="project" value="TreeGrafter"/>
</dbReference>
<dbReference type="NCBIfam" id="TIGR00654">
    <property type="entry name" value="PhzF_family"/>
    <property type="match status" value="1"/>
</dbReference>
<evidence type="ECO:0000313" key="5">
    <source>
        <dbReference type="Proteomes" id="UP000256899"/>
    </source>
</evidence>
<comment type="caution">
    <text evidence="4">The sequence shown here is derived from an EMBL/GenBank/DDBJ whole genome shotgun (WGS) entry which is preliminary data.</text>
</comment>
<evidence type="ECO:0000256" key="2">
    <source>
        <dbReference type="ARBA" id="ARBA00023235"/>
    </source>
</evidence>
<protein>
    <submittedName>
        <fullName evidence="4">PhzF family phenazine biosynthesis protein</fullName>
    </submittedName>
</protein>
<dbReference type="PANTHER" id="PTHR13774">
    <property type="entry name" value="PHENAZINE BIOSYNTHESIS PROTEIN"/>
    <property type="match status" value="1"/>
</dbReference>
<keyword evidence="2" id="KW-0413">Isomerase</keyword>
<organism evidence="4 5">
    <name type="scientific">Thalassotalea euphylliae</name>
    <dbReference type="NCBI Taxonomy" id="1655234"/>
    <lineage>
        <taxon>Bacteria</taxon>
        <taxon>Pseudomonadati</taxon>
        <taxon>Pseudomonadota</taxon>
        <taxon>Gammaproteobacteria</taxon>
        <taxon>Alteromonadales</taxon>
        <taxon>Colwelliaceae</taxon>
        <taxon>Thalassotalea</taxon>
    </lineage>
</organism>
<sequence>MKLTINIVDAFAEQQFGGNSAAVIITDSWLSEELMQSIAAENNLSETAFLVPECKNSGKHNHYAIRWFSPLMEIDFCGHATLASAWVIFSKNPEFTECSISAPAVGAMVIRQGADGYIDMDFPNRMPTPVSEVPDALLNGLSLAPEKVLKNQQAYIAVYKTEAEVKAVSQYSPLIKQLAPYDVVVTAPSADNLADYDFVSRYFWPANGGDEDPVTGSIHTALAPFWAEQLGKTELIAYQASKRGGILKCRLETNKLTGERVIISGKVVPYLEGTITVY</sequence>
<evidence type="ECO:0000256" key="1">
    <source>
        <dbReference type="ARBA" id="ARBA00008270"/>
    </source>
</evidence>
<feature type="active site" evidence="3">
    <location>
        <position position="46"/>
    </location>
</feature>
<dbReference type="PIRSF" id="PIRSF016184">
    <property type="entry name" value="PhzC_PhzF"/>
    <property type="match status" value="1"/>
</dbReference>
<dbReference type="GO" id="GO:0016853">
    <property type="term" value="F:isomerase activity"/>
    <property type="evidence" value="ECO:0007669"/>
    <property type="project" value="UniProtKB-KW"/>
</dbReference>
<dbReference type="PANTHER" id="PTHR13774:SF17">
    <property type="entry name" value="PHENAZINE BIOSYNTHESIS-LIKE DOMAIN-CONTAINING PROTEIN"/>
    <property type="match status" value="1"/>
</dbReference>
<dbReference type="InterPro" id="IPR003719">
    <property type="entry name" value="Phenazine_PhzF-like"/>
</dbReference>
<dbReference type="Proteomes" id="UP000256899">
    <property type="component" value="Unassembled WGS sequence"/>
</dbReference>
<dbReference type="EMBL" id="QUOT01000001">
    <property type="protein sequence ID" value="REL29295.1"/>
    <property type="molecule type" value="Genomic_DNA"/>
</dbReference>
<accession>A0A3E0TZ79</accession>
<dbReference type="RefSeq" id="WP_116013117.1">
    <property type="nucleotide sequence ID" value="NZ_QUOT01000001.1"/>
</dbReference>
<gene>
    <name evidence="4" type="ORF">DXX94_00295</name>
</gene>
<dbReference type="SUPFAM" id="SSF54506">
    <property type="entry name" value="Diaminopimelate epimerase-like"/>
    <property type="match status" value="1"/>
</dbReference>
<dbReference type="Gene3D" id="3.10.310.10">
    <property type="entry name" value="Diaminopimelate Epimerase, Chain A, domain 1"/>
    <property type="match status" value="2"/>
</dbReference>
<dbReference type="AlphaFoldDB" id="A0A3E0TZ79"/>
<keyword evidence="5" id="KW-1185">Reference proteome</keyword>
<evidence type="ECO:0000256" key="3">
    <source>
        <dbReference type="PIRSR" id="PIRSR016184-1"/>
    </source>
</evidence>
<dbReference type="Pfam" id="PF02567">
    <property type="entry name" value="PhzC-PhzF"/>
    <property type="match status" value="1"/>
</dbReference>
<evidence type="ECO:0000313" key="4">
    <source>
        <dbReference type="EMBL" id="REL29295.1"/>
    </source>
</evidence>
<proteinExistence type="inferred from homology"/>
<comment type="similarity">
    <text evidence="1">Belongs to the PhzF family.</text>
</comment>
<reference evidence="5" key="1">
    <citation type="submission" date="2018-08" db="EMBL/GenBank/DDBJ databases">
        <title>Thalassotalea euphylliae genome.</title>
        <authorList>
            <person name="Summers S."/>
            <person name="Rice S.A."/>
            <person name="Freckelton M.L."/>
            <person name="Nedved B.T."/>
            <person name="Hadfield M.G."/>
        </authorList>
    </citation>
    <scope>NUCLEOTIDE SEQUENCE [LARGE SCALE GENOMIC DNA]</scope>
    <source>
        <strain evidence="5">H3</strain>
    </source>
</reference>